<comment type="caution">
    <text evidence="7">The sequence shown here is derived from an EMBL/GenBank/DDBJ whole genome shotgun (WGS) entry which is preliminary data.</text>
</comment>
<sequence>MPDLNVLLYAVNADAAQQPAAARWLEDAHDAPDGIGYAWVVLLGFLRIATRPGIFPRPLTIDEALGQVDDWLNHPRARLLHPTERHAAVLARLLIGAGTGGDLVTDAHLAALAIEHGAELGSFDRNFGRFPGLRLAALQAGRVHDAPGA</sequence>
<keyword evidence="5" id="KW-0800">Toxin</keyword>
<protein>
    <recommendedName>
        <fullName evidence="5">Ribonuclease VapC</fullName>
        <shortName evidence="5">RNase VapC</shortName>
        <ecNumber evidence="5">3.1.-.-</ecNumber>
    </recommendedName>
    <alternativeName>
        <fullName evidence="5">Toxin VapC</fullName>
    </alternativeName>
</protein>
<dbReference type="EMBL" id="JBBDHC010000006">
    <property type="protein sequence ID" value="MEJ1249181.1"/>
    <property type="molecule type" value="Genomic_DNA"/>
</dbReference>
<keyword evidence="1 5" id="KW-1277">Toxin-antitoxin system</keyword>
<comment type="function">
    <text evidence="5">Toxic component of a toxin-antitoxin (TA) system. An RNase.</text>
</comment>
<evidence type="ECO:0000256" key="1">
    <source>
        <dbReference type="ARBA" id="ARBA00022649"/>
    </source>
</evidence>
<evidence type="ECO:0000256" key="4">
    <source>
        <dbReference type="ARBA" id="ARBA00022801"/>
    </source>
</evidence>
<dbReference type="Proteomes" id="UP001364472">
    <property type="component" value="Unassembled WGS sequence"/>
</dbReference>
<dbReference type="HAMAP" id="MF_00265">
    <property type="entry name" value="VapC_Nob1"/>
    <property type="match status" value="1"/>
</dbReference>
<dbReference type="Gene3D" id="3.40.50.1010">
    <property type="entry name" value="5'-nuclease"/>
    <property type="match status" value="1"/>
</dbReference>
<evidence type="ECO:0000313" key="8">
    <source>
        <dbReference type="Proteomes" id="UP001364472"/>
    </source>
</evidence>
<feature type="binding site" evidence="5">
    <location>
        <position position="3"/>
    </location>
    <ligand>
        <name>Mg(2+)</name>
        <dbReference type="ChEBI" id="CHEBI:18420"/>
    </ligand>
</feature>
<feature type="domain" description="PIN" evidence="6">
    <location>
        <begin position="2"/>
        <end position="131"/>
    </location>
</feature>
<name>A0AAW9R553_9GAMM</name>
<dbReference type="SUPFAM" id="SSF88723">
    <property type="entry name" value="PIN domain-like"/>
    <property type="match status" value="1"/>
</dbReference>
<dbReference type="InterPro" id="IPR029060">
    <property type="entry name" value="PIN-like_dom_sf"/>
</dbReference>
<keyword evidence="5" id="KW-0460">Magnesium</keyword>
<reference evidence="7 8" key="1">
    <citation type="journal article" date="2016" name="Antonie Van Leeuwenhoek">
        <title>Denitratimonas tolerans gen. nov., sp. nov., a denitrifying bacterium isolated from a bioreactor for tannery wastewater treatment.</title>
        <authorList>
            <person name="Han S.I."/>
            <person name="Kim J.O."/>
            <person name="Lee Y.R."/>
            <person name="Ekpeghere K.I."/>
            <person name="Koh S.C."/>
            <person name="Whang K.S."/>
        </authorList>
    </citation>
    <scope>NUCLEOTIDE SEQUENCE [LARGE SCALE GENOMIC DNA]</scope>
    <source>
        <strain evidence="7 8">KACC 17565</strain>
    </source>
</reference>
<keyword evidence="4 5" id="KW-0378">Hydrolase</keyword>
<organism evidence="7 8">
    <name type="scientific">Denitratimonas tolerans</name>
    <dbReference type="NCBI Taxonomy" id="1338420"/>
    <lineage>
        <taxon>Bacteria</taxon>
        <taxon>Pseudomonadati</taxon>
        <taxon>Pseudomonadota</taxon>
        <taxon>Gammaproteobacteria</taxon>
        <taxon>Lysobacterales</taxon>
        <taxon>Lysobacteraceae</taxon>
        <taxon>Denitratimonas</taxon>
    </lineage>
</organism>
<evidence type="ECO:0000313" key="7">
    <source>
        <dbReference type="EMBL" id="MEJ1249181.1"/>
    </source>
</evidence>
<evidence type="ECO:0000259" key="6">
    <source>
        <dbReference type="Pfam" id="PF01850"/>
    </source>
</evidence>
<keyword evidence="3 5" id="KW-0479">Metal-binding</keyword>
<gene>
    <name evidence="5" type="primary">vapC</name>
    <name evidence="7" type="ORF">WB794_05775</name>
</gene>
<keyword evidence="8" id="KW-1185">Reference proteome</keyword>
<dbReference type="NCBIfam" id="TIGR00028">
    <property type="entry name" value="Mtu_PIN_fam"/>
    <property type="match status" value="1"/>
</dbReference>
<dbReference type="RefSeq" id="WP_337334964.1">
    <property type="nucleotide sequence ID" value="NZ_JBBDHC010000006.1"/>
</dbReference>
<dbReference type="InterPro" id="IPR002716">
    <property type="entry name" value="PIN_dom"/>
</dbReference>
<dbReference type="GO" id="GO:0004540">
    <property type="term" value="F:RNA nuclease activity"/>
    <property type="evidence" value="ECO:0007669"/>
    <property type="project" value="InterPro"/>
</dbReference>
<dbReference type="GO" id="GO:0016788">
    <property type="term" value="F:hydrolase activity, acting on ester bonds"/>
    <property type="evidence" value="ECO:0007669"/>
    <property type="project" value="InterPro"/>
</dbReference>
<feature type="binding site" evidence="5">
    <location>
        <position position="106"/>
    </location>
    <ligand>
        <name>Mg(2+)</name>
        <dbReference type="ChEBI" id="CHEBI:18420"/>
    </ligand>
</feature>
<dbReference type="GO" id="GO:0090729">
    <property type="term" value="F:toxin activity"/>
    <property type="evidence" value="ECO:0007669"/>
    <property type="project" value="UniProtKB-KW"/>
</dbReference>
<evidence type="ECO:0000256" key="5">
    <source>
        <dbReference type="HAMAP-Rule" id="MF_00265"/>
    </source>
</evidence>
<accession>A0AAW9R553</accession>
<dbReference type="AlphaFoldDB" id="A0AAW9R553"/>
<evidence type="ECO:0000256" key="2">
    <source>
        <dbReference type="ARBA" id="ARBA00022722"/>
    </source>
</evidence>
<dbReference type="InterPro" id="IPR006226">
    <property type="entry name" value="Mtu_PIN"/>
</dbReference>
<dbReference type="EC" id="3.1.-.-" evidence="5"/>
<comment type="similarity">
    <text evidence="5">Belongs to the PINc/VapC protein family.</text>
</comment>
<dbReference type="GO" id="GO:0000287">
    <property type="term" value="F:magnesium ion binding"/>
    <property type="evidence" value="ECO:0007669"/>
    <property type="project" value="UniProtKB-UniRule"/>
</dbReference>
<keyword evidence="2 5" id="KW-0540">Nuclease</keyword>
<proteinExistence type="inferred from homology"/>
<dbReference type="InterPro" id="IPR022907">
    <property type="entry name" value="VapC_family"/>
</dbReference>
<comment type="cofactor">
    <cofactor evidence="5">
        <name>Mg(2+)</name>
        <dbReference type="ChEBI" id="CHEBI:18420"/>
    </cofactor>
</comment>
<dbReference type="GO" id="GO:0045926">
    <property type="term" value="P:negative regulation of growth"/>
    <property type="evidence" value="ECO:0007669"/>
    <property type="project" value="UniProtKB-ARBA"/>
</dbReference>
<dbReference type="Pfam" id="PF01850">
    <property type="entry name" value="PIN"/>
    <property type="match status" value="1"/>
</dbReference>
<evidence type="ECO:0000256" key="3">
    <source>
        <dbReference type="ARBA" id="ARBA00022723"/>
    </source>
</evidence>